<comment type="similarity">
    <text evidence="1">Belongs to the 'GDSL' lipolytic enzyme family.</text>
</comment>
<keyword evidence="3" id="KW-0732">Signal</keyword>
<gene>
    <name evidence="5" type="ORF">GJV26_23535</name>
</gene>
<dbReference type="GO" id="GO:0016788">
    <property type="term" value="F:hydrolase activity, acting on ester bonds"/>
    <property type="evidence" value="ECO:0007669"/>
    <property type="project" value="UniProtKB-ARBA"/>
</dbReference>
<dbReference type="Proteomes" id="UP000431684">
    <property type="component" value="Unassembled WGS sequence"/>
</dbReference>
<keyword evidence="2" id="KW-0378">Hydrolase</keyword>
<protein>
    <recommendedName>
        <fullName evidence="4">SLH domain-containing protein</fullName>
    </recommendedName>
</protein>
<feature type="domain" description="SLH" evidence="4">
    <location>
        <begin position="608"/>
        <end position="680"/>
    </location>
</feature>
<evidence type="ECO:0000259" key="4">
    <source>
        <dbReference type="PROSITE" id="PS51272"/>
    </source>
</evidence>
<dbReference type="InterPro" id="IPR037459">
    <property type="entry name" value="RhgT-like"/>
</dbReference>
<dbReference type="RefSeq" id="WP_155711100.1">
    <property type="nucleotide sequence ID" value="NZ_BMWU01000004.1"/>
</dbReference>
<accession>A0A6I3XLU2</accession>
<feature type="chain" id="PRO_5026283518" description="SLH domain-containing protein" evidence="3">
    <location>
        <begin position="26"/>
        <end position="683"/>
    </location>
</feature>
<name>A0A6I3XLU2_9BURK</name>
<dbReference type="EMBL" id="WNWM01000002">
    <property type="protein sequence ID" value="MUI15403.1"/>
    <property type="molecule type" value="Genomic_DNA"/>
</dbReference>
<dbReference type="InterPro" id="IPR013830">
    <property type="entry name" value="SGNH_hydro"/>
</dbReference>
<dbReference type="Pfam" id="PF13472">
    <property type="entry name" value="Lipase_GDSL_2"/>
    <property type="match status" value="1"/>
</dbReference>
<evidence type="ECO:0000313" key="6">
    <source>
        <dbReference type="Proteomes" id="UP000431684"/>
    </source>
</evidence>
<dbReference type="PROSITE" id="PS51272">
    <property type="entry name" value="SLH"/>
    <property type="match status" value="1"/>
</dbReference>
<evidence type="ECO:0000313" key="5">
    <source>
        <dbReference type="EMBL" id="MUI15403.1"/>
    </source>
</evidence>
<dbReference type="Gene3D" id="3.40.50.1110">
    <property type="entry name" value="SGNH hydrolase"/>
    <property type="match status" value="1"/>
</dbReference>
<evidence type="ECO:0000256" key="2">
    <source>
        <dbReference type="ARBA" id="ARBA00022801"/>
    </source>
</evidence>
<reference evidence="5 6" key="1">
    <citation type="submission" date="2019-11" db="EMBL/GenBank/DDBJ databases">
        <title>Draft Genome Sequences of Six Type Strains of the Genus Massilia.</title>
        <authorList>
            <person name="Miess H."/>
            <person name="Frediansyah A."/>
            <person name="Goeker M."/>
            <person name="Gross H."/>
        </authorList>
    </citation>
    <scope>NUCLEOTIDE SEQUENCE [LARGE SCALE GENOMIC DNA]</scope>
    <source>
        <strain evidence="5 6">DSM 17513</strain>
    </source>
</reference>
<dbReference type="Gene3D" id="2.60.120.430">
    <property type="entry name" value="Galactose-binding lectin"/>
    <property type="match status" value="1"/>
</dbReference>
<dbReference type="PANTHER" id="PTHR43695:SF1">
    <property type="entry name" value="RHAMNOGALACTURONAN ACETYLESTERASE"/>
    <property type="match status" value="1"/>
</dbReference>
<dbReference type="SUPFAM" id="SSF52266">
    <property type="entry name" value="SGNH hydrolase"/>
    <property type="match status" value="1"/>
</dbReference>
<feature type="signal peptide" evidence="3">
    <location>
        <begin position="1"/>
        <end position="25"/>
    </location>
</feature>
<organism evidence="5 6">
    <name type="scientific">Pseudoduganella dura</name>
    <dbReference type="NCBI Taxonomy" id="321982"/>
    <lineage>
        <taxon>Bacteria</taxon>
        <taxon>Pseudomonadati</taxon>
        <taxon>Pseudomonadota</taxon>
        <taxon>Betaproteobacteria</taxon>
        <taxon>Burkholderiales</taxon>
        <taxon>Oxalobacteraceae</taxon>
        <taxon>Telluria group</taxon>
        <taxon>Pseudoduganella</taxon>
    </lineage>
</organism>
<evidence type="ECO:0000256" key="3">
    <source>
        <dbReference type="SAM" id="SignalP"/>
    </source>
</evidence>
<dbReference type="InterPro" id="IPR001119">
    <property type="entry name" value="SLH_dom"/>
</dbReference>
<comment type="caution">
    <text evidence="5">The sequence shown here is derived from an EMBL/GenBank/DDBJ whole genome shotgun (WGS) entry which is preliminary data.</text>
</comment>
<dbReference type="AlphaFoldDB" id="A0A6I3XLU2"/>
<sequence>MRNSYIVCGRAVALAAGLLCLAVHAREISQAGELRFDFTSRPAPGAVAVKWNGRVPLYDAATGHGFVDRTAALPARPVHIEGIRGDGNGFTITEPAVDPAAATDHYNNFGMAFRIKAPPGAYAVKVVTTSDAADTTVSIAGMQTSRLLAPVFWDAAGLMPNRTRVTAQGHEWSYRYVNGREFIDIEIEPKKAGVPVGVGGIVLTPIAPQARPAGTPPVLYTLGDSTVKSYTFDEAPMSGWGQVFDSLFDPAKATVLNYSMGGRSFRNAYAEGRLNDLLLSGHAGDVVMIQFGHNDESADETRRYGRGATEAMYEEMIREVYLPAIRARGMVPVFVTPMSRVNGSPKPGEPYVNSFGRRRFPDLMEKLGAELGVTVVDLNARSVEYYNAAGQDAITAMVMSIEAGETPGKTNDGSYANGHPANKIDGTHFKEALAKQYARLVVTELARLAAQGDKVAAGIVAQLRGDVRKALAANDWSGIHPEIAGDVVRGEGAYYRNQIEKLLQLGALRKDAQGNFRPGEVMRTGEFAGALSGLMGLPPSALANYAEGPLTRETMGAMLHDAYHANFRAKPAYMTDYNGKTILPGSPGYDPNLDTGAQGAMYYPLVRWAQLQDTAAISPAYVDRLRDAYELGLIRSEAGIARGRMVNGRLLEPRAPVTRAKAAKALYFMWVLAQPPKAENDRR</sequence>
<proteinExistence type="inferred from homology"/>
<dbReference type="OrthoDB" id="191551at2"/>
<keyword evidence="6" id="KW-1185">Reference proteome</keyword>
<dbReference type="InterPro" id="IPR036514">
    <property type="entry name" value="SGNH_hydro_sf"/>
</dbReference>
<evidence type="ECO:0000256" key="1">
    <source>
        <dbReference type="ARBA" id="ARBA00008668"/>
    </source>
</evidence>
<dbReference type="PANTHER" id="PTHR43695">
    <property type="entry name" value="PUTATIVE (AFU_ORTHOLOGUE AFUA_2G17250)-RELATED"/>
    <property type="match status" value="1"/>
</dbReference>